<name>A0A0B5NXP3_BACTU</name>
<keyword evidence="1" id="KW-1133">Transmembrane helix</keyword>
<dbReference type="Proteomes" id="UP000501107">
    <property type="component" value="Chromosome"/>
</dbReference>
<keyword evidence="1" id="KW-0812">Transmembrane</keyword>
<reference evidence="4 6" key="2">
    <citation type="submission" date="2018-01" db="EMBL/GenBank/DDBJ databases">
        <title>Complete genome sequence of G25-42.</title>
        <authorList>
            <person name="Zheng Z."/>
            <person name="Sun M."/>
        </authorList>
    </citation>
    <scope>NUCLEOTIDE SEQUENCE [LARGE SCALE GENOMIC DNA]</scope>
    <source>
        <strain evidence="4 6">G25-42</strain>
    </source>
</reference>
<evidence type="ECO:0000313" key="5">
    <source>
        <dbReference type="Proteomes" id="UP000031876"/>
    </source>
</evidence>
<feature type="transmembrane region" description="Helical" evidence="1">
    <location>
        <begin position="12"/>
        <end position="34"/>
    </location>
</feature>
<keyword evidence="1" id="KW-0472">Membrane</keyword>
<evidence type="ECO:0000313" key="2">
    <source>
        <dbReference type="EMBL" id="AJG78197.1"/>
    </source>
</evidence>
<evidence type="ECO:0000313" key="7">
    <source>
        <dbReference type="Proteomes" id="UP000501107"/>
    </source>
</evidence>
<reference evidence="2 5" key="1">
    <citation type="journal article" date="2015" name="Genome Announc.">
        <title>Complete genome sequences for 35 biothreat assay-relevant bacillus species.</title>
        <authorList>
            <person name="Johnson S.L."/>
            <person name="Daligault H.E."/>
            <person name="Davenport K.W."/>
            <person name="Jaissle J."/>
            <person name="Frey K.G."/>
            <person name="Ladner J.T."/>
            <person name="Broomall S.M."/>
            <person name="Bishop-Lilly K.A."/>
            <person name="Bruce D.C."/>
            <person name="Gibbons H.S."/>
            <person name="Coyne S.R."/>
            <person name="Lo C.C."/>
            <person name="Meincke L."/>
            <person name="Munk A.C."/>
            <person name="Koroleva G.I."/>
            <person name="Rosenzweig C.N."/>
            <person name="Palacios G.F."/>
            <person name="Redden C.L."/>
            <person name="Minogue T.D."/>
            <person name="Chain P.S."/>
        </authorList>
    </citation>
    <scope>NUCLEOTIDE SEQUENCE [LARGE SCALE GENOMIC DNA]</scope>
    <source>
        <strain evidence="2 5">HD1011</strain>
    </source>
</reference>
<reference evidence="3 7" key="3">
    <citation type="submission" date="2020-05" db="EMBL/GenBank/DDBJ databases">
        <title>FDA dAtabase for Regulatory Grade micrObial Sequences (FDA-ARGOS): Supporting development and validation of Infectious Disease Dx tests.</title>
        <authorList>
            <person name="Nelson B."/>
            <person name="Plummer A."/>
            <person name="Tallon L."/>
            <person name="Sadzewicz L."/>
            <person name="Zhao X."/>
            <person name="Vavikolanu K."/>
            <person name="Mehta A."/>
            <person name="Aluvathingal J."/>
            <person name="Nadendla S."/>
            <person name="Myers T."/>
            <person name="Yan Y."/>
            <person name="Sichtig H."/>
        </authorList>
    </citation>
    <scope>NUCLEOTIDE SEQUENCE [LARGE SCALE GENOMIC DNA]</scope>
    <source>
        <strain evidence="3 7">FDAARGOS_795</strain>
    </source>
</reference>
<dbReference type="EMBL" id="LDER01000328">
    <property type="protein sequence ID" value="RVU61217.1"/>
    <property type="molecule type" value="Genomic_DNA"/>
</dbReference>
<protein>
    <recommendedName>
        <fullName evidence="8">Group-specific protein</fullName>
    </recommendedName>
</protein>
<dbReference type="AlphaFoldDB" id="A0A0B5NXP3"/>
<dbReference type="EMBL" id="CP009335">
    <property type="protein sequence ID" value="AJG78197.1"/>
    <property type="molecule type" value="Genomic_DNA"/>
</dbReference>
<sequence length="68" mass="7791">MEQLYFSALEQPLFLLALQLIAFVLIICIVYGILYNTILKLNMPKWTAHAVATVFSLGSTYQTFMNFI</sequence>
<evidence type="ECO:0008006" key="8">
    <source>
        <dbReference type="Google" id="ProtNLM"/>
    </source>
</evidence>
<accession>A0A0B5NXP3</accession>
<evidence type="ECO:0000313" key="4">
    <source>
        <dbReference type="EMBL" id="RVU61217.1"/>
    </source>
</evidence>
<proteinExistence type="predicted"/>
<dbReference type="KEGG" id="btw:BF38_3797"/>
<dbReference type="Proteomes" id="UP000286687">
    <property type="component" value="Unassembled WGS sequence"/>
</dbReference>
<evidence type="ECO:0000313" key="6">
    <source>
        <dbReference type="Proteomes" id="UP000286687"/>
    </source>
</evidence>
<evidence type="ECO:0000256" key="1">
    <source>
        <dbReference type="SAM" id="Phobius"/>
    </source>
</evidence>
<dbReference type="Proteomes" id="UP000031876">
    <property type="component" value="Chromosome"/>
</dbReference>
<dbReference type="EMBL" id="CP053980">
    <property type="protein sequence ID" value="QKH27383.1"/>
    <property type="molecule type" value="Genomic_DNA"/>
</dbReference>
<dbReference type="RefSeq" id="WP_000437061.1">
    <property type="nucleotide sequence ID" value="NZ_CP009335.1"/>
</dbReference>
<evidence type="ECO:0000313" key="3">
    <source>
        <dbReference type="EMBL" id="QKH27383.1"/>
    </source>
</evidence>
<organism evidence="4 6">
    <name type="scientific">Bacillus thuringiensis</name>
    <dbReference type="NCBI Taxonomy" id="1428"/>
    <lineage>
        <taxon>Bacteria</taxon>
        <taxon>Bacillati</taxon>
        <taxon>Bacillota</taxon>
        <taxon>Bacilli</taxon>
        <taxon>Bacillales</taxon>
        <taxon>Bacillaceae</taxon>
        <taxon>Bacillus</taxon>
        <taxon>Bacillus cereus group</taxon>
    </lineage>
</organism>
<dbReference type="GeneID" id="45022470"/>
<gene>
    <name evidence="2" type="ORF">BF38_3797</name>
    <name evidence="4" type="ORF">BM74_27075</name>
    <name evidence="3" type="ORF">FOC89_26730</name>
</gene>